<feature type="transmembrane region" description="Helical" evidence="1">
    <location>
        <begin position="14"/>
        <end position="32"/>
    </location>
</feature>
<evidence type="ECO:0000313" key="3">
    <source>
        <dbReference type="Proteomes" id="UP001203004"/>
    </source>
</evidence>
<feature type="transmembrane region" description="Helical" evidence="1">
    <location>
        <begin position="199"/>
        <end position="220"/>
    </location>
</feature>
<comment type="caution">
    <text evidence="2">The sequence shown here is derived from an EMBL/GenBank/DDBJ whole genome shotgun (WGS) entry which is preliminary data.</text>
</comment>
<dbReference type="Proteomes" id="UP001203004">
    <property type="component" value="Unassembled WGS sequence"/>
</dbReference>
<protein>
    <recommendedName>
        <fullName evidence="4">Polysaccharide chain length determinant N-terminal domain-containing protein</fullName>
    </recommendedName>
</protein>
<keyword evidence="1" id="KW-1133">Transmembrane helix</keyword>
<evidence type="ECO:0000256" key="1">
    <source>
        <dbReference type="SAM" id="Phobius"/>
    </source>
</evidence>
<reference evidence="2 3" key="1">
    <citation type="submission" date="2022-05" db="EMBL/GenBank/DDBJ databases">
        <title>Sporolactobacillus sp nov CPB3-1, isolated from tree bark (Mangifera indica L.).</title>
        <authorList>
            <person name="Phuengjayaem S."/>
            <person name="Tanasupawat S."/>
        </authorList>
    </citation>
    <scope>NUCLEOTIDE SEQUENCE [LARGE SCALE GENOMIC DNA]</scope>
    <source>
        <strain evidence="2 3">CPB3-1</strain>
    </source>
</reference>
<keyword evidence="3" id="KW-1185">Reference proteome</keyword>
<accession>A0ABT0M9J7</accession>
<sequence length="224" mass="25100">MKIFNSVAARMKKYWWIVVALPVLLGIIGWLVPAGKMPSSYEAQTTIQLGTYDDSVYNDPNQVLILLTNASFYEQQLPDLWNDQEQELLSRIGVTDLSNHLIQISYRGKSAEDAIMQVNKVADAFLAADQQRFEQKKKILDQAIQSMKTARAADGEVSRIRYLYKLQSEKLELSQAKILEPAQKGTGTSVSAFSPKKRAALGFMIGVTLVVVGMVLPEFVRRKS</sequence>
<evidence type="ECO:0000313" key="2">
    <source>
        <dbReference type="EMBL" id="MCL1631548.1"/>
    </source>
</evidence>
<dbReference type="EMBL" id="JAMAST010000004">
    <property type="protein sequence ID" value="MCL1631548.1"/>
    <property type="molecule type" value="Genomic_DNA"/>
</dbReference>
<gene>
    <name evidence="2" type="ORF">M3N64_06245</name>
</gene>
<keyword evidence="1" id="KW-0472">Membrane</keyword>
<evidence type="ECO:0008006" key="4">
    <source>
        <dbReference type="Google" id="ProtNLM"/>
    </source>
</evidence>
<proteinExistence type="predicted"/>
<keyword evidence="1" id="KW-0812">Transmembrane</keyword>
<dbReference type="RefSeq" id="WP_249099731.1">
    <property type="nucleotide sequence ID" value="NZ_JAMAST010000004.1"/>
</dbReference>
<organism evidence="2 3">
    <name type="scientific">Sporolactobacillus mangiferae</name>
    <dbReference type="NCBI Taxonomy" id="2940498"/>
    <lineage>
        <taxon>Bacteria</taxon>
        <taxon>Bacillati</taxon>
        <taxon>Bacillota</taxon>
        <taxon>Bacilli</taxon>
        <taxon>Bacillales</taxon>
        <taxon>Sporolactobacillaceae</taxon>
        <taxon>Sporolactobacillus</taxon>
    </lineage>
</organism>
<name>A0ABT0M9J7_9BACL</name>